<protein>
    <submittedName>
        <fullName evidence="2">Uncharacterized protein</fullName>
    </submittedName>
</protein>
<evidence type="ECO:0000313" key="2">
    <source>
        <dbReference type="EMBL" id="PRP90284.1"/>
    </source>
</evidence>
<dbReference type="EMBL" id="PVNK01000286">
    <property type="protein sequence ID" value="PRP90284.1"/>
    <property type="molecule type" value="Genomic_DNA"/>
</dbReference>
<accession>A0A2S9XBP2</accession>
<organism evidence="2 3">
    <name type="scientific">Enhygromyxa salina</name>
    <dbReference type="NCBI Taxonomy" id="215803"/>
    <lineage>
        <taxon>Bacteria</taxon>
        <taxon>Pseudomonadati</taxon>
        <taxon>Myxococcota</taxon>
        <taxon>Polyangia</taxon>
        <taxon>Nannocystales</taxon>
        <taxon>Nannocystaceae</taxon>
        <taxon>Enhygromyxa</taxon>
    </lineage>
</organism>
<comment type="caution">
    <text evidence="2">The sequence shown here is derived from an EMBL/GenBank/DDBJ whole genome shotgun (WGS) entry which is preliminary data.</text>
</comment>
<gene>
    <name evidence="2" type="ORF">ENSA5_65790</name>
</gene>
<evidence type="ECO:0000256" key="1">
    <source>
        <dbReference type="SAM" id="MobiDB-lite"/>
    </source>
</evidence>
<feature type="region of interest" description="Disordered" evidence="1">
    <location>
        <begin position="22"/>
        <end position="45"/>
    </location>
</feature>
<dbReference type="AlphaFoldDB" id="A0A2S9XBP2"/>
<name>A0A2S9XBP2_9BACT</name>
<dbReference type="Proteomes" id="UP000237968">
    <property type="component" value="Unassembled WGS sequence"/>
</dbReference>
<sequence>MTMSGLIGHCFVNVTEVVLHGDSSPREASGDQFAHEGSVMTTLSV</sequence>
<reference evidence="2 3" key="1">
    <citation type="submission" date="2018-03" db="EMBL/GenBank/DDBJ databases">
        <title>Draft Genome Sequences of the Obligatory Marine Myxobacteria Enhygromyxa salina SWB005.</title>
        <authorList>
            <person name="Poehlein A."/>
            <person name="Moghaddam J.A."/>
            <person name="Harms H."/>
            <person name="Alanjari M."/>
            <person name="Koenig G.M."/>
            <person name="Daniel R."/>
            <person name="Schaeberle T.F."/>
        </authorList>
    </citation>
    <scope>NUCLEOTIDE SEQUENCE [LARGE SCALE GENOMIC DNA]</scope>
    <source>
        <strain evidence="2 3">SWB005</strain>
    </source>
</reference>
<keyword evidence="3" id="KW-1185">Reference proteome</keyword>
<evidence type="ECO:0000313" key="3">
    <source>
        <dbReference type="Proteomes" id="UP000237968"/>
    </source>
</evidence>
<proteinExistence type="predicted"/>